<gene>
    <name evidence="1" type="ORF">OJ995_02155</name>
</gene>
<comment type="caution">
    <text evidence="1">The sequence shown here is derived from an EMBL/GenBank/DDBJ whole genome shotgun (WGS) entry which is preliminary data.</text>
</comment>
<dbReference type="NCBIfam" id="TIGR01200">
    <property type="entry name" value="GLPGLI"/>
    <property type="match status" value="1"/>
</dbReference>
<sequence>MKKIFIITALIVTQFSVCQKTPNKLLKIEYNEFRIFTPSIINLDLGTLIVSNDYSFYSSKVIKKIKKEKIDDGESVGVNNIKEILSEIIIDRKKKILTEKLFDNIVLKKKYAVYEGLPKMKWKLLNEIKKIGNYECKKATTEFRGRKYEAWYTEKIPVSLGPWKLNGLPGVILMAEDKEGIYKWEAKLISYPYINSKYNINSKVKDDSKFEKISFEDFNKKRIEKIKEKIEIIKSRNSGRDFNVRFEYTTEQEKEPINEFRERKTFN</sequence>
<keyword evidence="2" id="KW-1185">Reference proteome</keyword>
<protein>
    <submittedName>
        <fullName evidence="1">GLPGLI family protein</fullName>
    </submittedName>
</protein>
<name>A0ABT3EEN4_9FLAO</name>
<dbReference type="RefSeq" id="WP_264367937.1">
    <property type="nucleotide sequence ID" value="NZ_JAPCIO010000001.1"/>
</dbReference>
<evidence type="ECO:0000313" key="2">
    <source>
        <dbReference type="Proteomes" id="UP001165677"/>
    </source>
</evidence>
<reference evidence="1" key="1">
    <citation type="submission" date="2022-10" db="EMBL/GenBank/DDBJ databases">
        <title>Flavobacterium sp. nov., a bacterium isolated from lake sediment.</title>
        <authorList>
            <person name="Qu J.-H."/>
        </authorList>
    </citation>
    <scope>NUCLEOTIDE SEQUENCE</scope>
    <source>
        <strain evidence="1">TH16-21</strain>
    </source>
</reference>
<evidence type="ECO:0000313" key="1">
    <source>
        <dbReference type="EMBL" id="MCW1147025.1"/>
    </source>
</evidence>
<dbReference type="Proteomes" id="UP001165677">
    <property type="component" value="Unassembled WGS sequence"/>
</dbReference>
<proteinExistence type="predicted"/>
<dbReference type="EMBL" id="JAPCIO010000001">
    <property type="protein sequence ID" value="MCW1147025.1"/>
    <property type="molecule type" value="Genomic_DNA"/>
</dbReference>
<accession>A0ABT3EEN4</accession>
<organism evidence="1 2">
    <name type="scientific">Flavobacterium lacisediminis</name>
    <dbReference type="NCBI Taxonomy" id="2989705"/>
    <lineage>
        <taxon>Bacteria</taxon>
        <taxon>Pseudomonadati</taxon>
        <taxon>Bacteroidota</taxon>
        <taxon>Flavobacteriia</taxon>
        <taxon>Flavobacteriales</taxon>
        <taxon>Flavobacteriaceae</taxon>
        <taxon>Flavobacterium</taxon>
    </lineage>
</organism>
<dbReference type="Pfam" id="PF22252">
    <property type="entry name" value="PNGase_F-II_N"/>
    <property type="match status" value="1"/>
</dbReference>
<dbReference type="InterPro" id="IPR005901">
    <property type="entry name" value="GLPGLI"/>
</dbReference>